<feature type="domain" description="DinB-like" evidence="1">
    <location>
        <begin position="13"/>
        <end position="137"/>
    </location>
</feature>
<organism evidence="2 3">
    <name type="scientific">Chryseobacterium indologenes</name>
    <name type="common">Flavobacterium indologenes</name>
    <dbReference type="NCBI Taxonomy" id="253"/>
    <lineage>
        <taxon>Bacteria</taxon>
        <taxon>Pseudomonadati</taxon>
        <taxon>Bacteroidota</taxon>
        <taxon>Flavobacteriia</taxon>
        <taxon>Flavobacteriales</taxon>
        <taxon>Weeksellaceae</taxon>
        <taxon>Chryseobacterium group</taxon>
        <taxon>Chryseobacterium</taxon>
    </lineage>
</organism>
<accession>A0A0N0ZSB4</accession>
<comment type="caution">
    <text evidence="2">The sequence shown here is derived from an EMBL/GenBank/DDBJ whole genome shotgun (WGS) entry which is preliminary data.</text>
</comment>
<dbReference type="Proteomes" id="UP000037953">
    <property type="component" value="Unassembled WGS sequence"/>
</dbReference>
<dbReference type="PATRIC" id="fig|253.9.peg.2613"/>
<protein>
    <submittedName>
        <fullName evidence="2">Damage-inducible protein DinB</fullName>
    </submittedName>
</protein>
<dbReference type="Gene3D" id="1.20.120.450">
    <property type="entry name" value="dinb family like domain"/>
    <property type="match status" value="1"/>
</dbReference>
<evidence type="ECO:0000259" key="1">
    <source>
        <dbReference type="Pfam" id="PF12867"/>
    </source>
</evidence>
<sequence>MEIRSAAAFIDYYEKIRARTIRLIEVIPPEHIDFSYKPGKFTIGDQIRHIAAIERNMYGETISGRKSAYQGCGKELADGYDDTVKYFNEMHRQMMGILNGLSDEDLNRRCLTPAGSEISIWKWLRAMTEHEIHHRGELYIYLNLLDVKTPQIYGFSAEEVQEMSVKPTPSNG</sequence>
<evidence type="ECO:0000313" key="2">
    <source>
        <dbReference type="EMBL" id="KPE49198.1"/>
    </source>
</evidence>
<dbReference type="InterPro" id="IPR024775">
    <property type="entry name" value="DinB-like"/>
</dbReference>
<evidence type="ECO:0000313" key="3">
    <source>
        <dbReference type="Proteomes" id="UP000037953"/>
    </source>
</evidence>
<dbReference type="SUPFAM" id="SSF109854">
    <property type="entry name" value="DinB/YfiT-like putative metalloenzymes"/>
    <property type="match status" value="1"/>
</dbReference>
<dbReference type="Pfam" id="PF12867">
    <property type="entry name" value="DinB_2"/>
    <property type="match status" value="1"/>
</dbReference>
<dbReference type="OrthoDB" id="119432at2"/>
<reference evidence="2 3" key="1">
    <citation type="journal article" date="2015" name="Genom Data">
        <title>Draft genome sequence of a multidrug-resistant Chryseobacterium indologenes isolate from Malaysia.</title>
        <authorList>
            <person name="Yu C.Y."/>
            <person name="Ang G.Y."/>
            <person name="Cheng H.J."/>
            <person name="Cheong Y.M."/>
            <person name="Yin W.F."/>
            <person name="Chan K.G."/>
        </authorList>
    </citation>
    <scope>NUCLEOTIDE SEQUENCE [LARGE SCALE GENOMIC DNA]</scope>
    <source>
        <strain evidence="2 3">CI_885</strain>
    </source>
</reference>
<dbReference type="AlphaFoldDB" id="A0A0N0ZSB4"/>
<dbReference type="RefSeq" id="WP_062703110.1">
    <property type="nucleotide sequence ID" value="NZ_LJOD01000021.1"/>
</dbReference>
<dbReference type="EMBL" id="LJOD01000021">
    <property type="protein sequence ID" value="KPE49198.1"/>
    <property type="molecule type" value="Genomic_DNA"/>
</dbReference>
<proteinExistence type="predicted"/>
<dbReference type="InterPro" id="IPR034660">
    <property type="entry name" value="DinB/YfiT-like"/>
</dbReference>
<name>A0A0N0ZSB4_CHRID</name>
<reference evidence="3" key="2">
    <citation type="submission" date="2015-09" db="EMBL/GenBank/DDBJ databases">
        <title>Draft genome sequence of a multidrug-resistant Chryseobacterium indologenes isolate from Malaysia.</title>
        <authorList>
            <person name="Yu C.Y."/>
            <person name="Ang G.Y."/>
            <person name="Chan K.-G."/>
        </authorList>
    </citation>
    <scope>NUCLEOTIDE SEQUENCE [LARGE SCALE GENOMIC DNA]</scope>
    <source>
        <strain evidence="3">CI_885</strain>
    </source>
</reference>
<gene>
    <name evidence="2" type="ORF">AOB46_21045</name>
</gene>